<dbReference type="AntiFam" id="ANF00012">
    <property type="entry name" value="tRNA translation"/>
</dbReference>
<proteinExistence type="predicted"/>
<organism evidence="1">
    <name type="scientific">Ectopseudomonas oleovorans</name>
    <name type="common">Pseudomonas oleovorans</name>
    <dbReference type="NCBI Taxonomy" id="301"/>
    <lineage>
        <taxon>Bacteria</taxon>
        <taxon>Pseudomonadati</taxon>
        <taxon>Pseudomonadota</taxon>
        <taxon>Gammaproteobacteria</taxon>
        <taxon>Pseudomonadales</taxon>
        <taxon>Pseudomonadaceae</taxon>
        <taxon>Ectopseudomonas</taxon>
    </lineage>
</organism>
<name>A0A653B3J7_ECTOL</name>
<dbReference type="EMBL" id="LR130779">
    <property type="protein sequence ID" value="VDN62956.1"/>
    <property type="molecule type" value="Genomic_DNA"/>
</dbReference>
<evidence type="ECO:0000313" key="1">
    <source>
        <dbReference type="EMBL" id="VDN62956.1"/>
    </source>
</evidence>
<sequence length="56" mass="6260">MSCISGAQGRNRTADTGIFNPLLYQLSYLGQRGAIRRICRISVKRELEKYLNISGA</sequence>
<dbReference type="AlphaFoldDB" id="A0A653B3J7"/>
<reference evidence="1" key="1">
    <citation type="submission" date="2018-11" db="EMBL/GenBank/DDBJ databases">
        <authorList>
            <consortium name="Genoscope - CEA"/>
            <person name="William W."/>
        </authorList>
    </citation>
    <scope>NUCLEOTIDE SEQUENCE [LARGE SCALE GENOMIC DNA]</scope>
    <source>
        <strain evidence="1">T9AD</strain>
    </source>
</reference>
<accession>A0A653B3J7</accession>
<protein>
    <submittedName>
        <fullName evidence="1">Uncharacterized protein</fullName>
    </submittedName>
</protein>
<gene>
    <name evidence="1" type="ORF">POT9AD_1976</name>
</gene>